<sequence length="56" mass="6591">REMILDRLQEQLKTKEDELNRIRMAMDESNYPTTTTKKSLPDRTKSAPHFGGVQRK</sequence>
<name>A0A8S2Y5K2_9BILA</name>
<evidence type="ECO:0000313" key="2">
    <source>
        <dbReference type="EMBL" id="CAF4540838.1"/>
    </source>
</evidence>
<evidence type="ECO:0000256" key="1">
    <source>
        <dbReference type="SAM" id="MobiDB-lite"/>
    </source>
</evidence>
<evidence type="ECO:0000313" key="3">
    <source>
        <dbReference type="Proteomes" id="UP000676336"/>
    </source>
</evidence>
<dbReference type="AlphaFoldDB" id="A0A8S2Y5K2"/>
<organism evidence="2 3">
    <name type="scientific">Rotaria magnacalcarata</name>
    <dbReference type="NCBI Taxonomy" id="392030"/>
    <lineage>
        <taxon>Eukaryota</taxon>
        <taxon>Metazoa</taxon>
        <taxon>Spiralia</taxon>
        <taxon>Gnathifera</taxon>
        <taxon>Rotifera</taxon>
        <taxon>Eurotatoria</taxon>
        <taxon>Bdelloidea</taxon>
        <taxon>Philodinida</taxon>
        <taxon>Philodinidae</taxon>
        <taxon>Rotaria</taxon>
    </lineage>
</organism>
<gene>
    <name evidence="2" type="ORF">SMN809_LOCUS36613</name>
</gene>
<feature type="non-terminal residue" evidence="2">
    <location>
        <position position="56"/>
    </location>
</feature>
<reference evidence="2" key="1">
    <citation type="submission" date="2021-02" db="EMBL/GenBank/DDBJ databases">
        <authorList>
            <person name="Nowell W R."/>
        </authorList>
    </citation>
    <scope>NUCLEOTIDE SEQUENCE</scope>
</reference>
<feature type="non-terminal residue" evidence="2">
    <location>
        <position position="1"/>
    </location>
</feature>
<accession>A0A8S2Y5K2</accession>
<proteinExistence type="predicted"/>
<dbReference type="Proteomes" id="UP000676336">
    <property type="component" value="Unassembled WGS sequence"/>
</dbReference>
<dbReference type="EMBL" id="CAJOBI010090669">
    <property type="protein sequence ID" value="CAF4540838.1"/>
    <property type="molecule type" value="Genomic_DNA"/>
</dbReference>
<comment type="caution">
    <text evidence="2">The sequence shown here is derived from an EMBL/GenBank/DDBJ whole genome shotgun (WGS) entry which is preliminary data.</text>
</comment>
<feature type="region of interest" description="Disordered" evidence="1">
    <location>
        <begin position="27"/>
        <end position="56"/>
    </location>
</feature>
<protein>
    <submittedName>
        <fullName evidence="2">Uncharacterized protein</fullName>
    </submittedName>
</protein>